<dbReference type="Gene3D" id="3.90.25.10">
    <property type="entry name" value="UDP-galactose 4-epimerase, domain 1"/>
    <property type="match status" value="1"/>
</dbReference>
<evidence type="ECO:0000256" key="1">
    <source>
        <dbReference type="SAM" id="MobiDB-lite"/>
    </source>
</evidence>
<dbReference type="PANTHER" id="PTHR43162">
    <property type="match status" value="1"/>
</dbReference>
<evidence type="ECO:0000259" key="2">
    <source>
        <dbReference type="Pfam" id="PF13352"/>
    </source>
</evidence>
<feature type="compositionally biased region" description="Pro residues" evidence="1">
    <location>
        <begin position="242"/>
        <end position="252"/>
    </location>
</feature>
<dbReference type="InterPro" id="IPR025165">
    <property type="entry name" value="DUF4100"/>
</dbReference>
<accession>A0A8H6HGH7</accession>
<dbReference type="PANTHER" id="PTHR43162:SF1">
    <property type="entry name" value="PRESTALK A DIFFERENTIATION PROTEIN A"/>
    <property type="match status" value="1"/>
</dbReference>
<dbReference type="SUPFAM" id="SSF50630">
    <property type="entry name" value="Acid proteases"/>
    <property type="match status" value="1"/>
</dbReference>
<dbReference type="CDD" id="cd00303">
    <property type="entry name" value="retropepsin_like"/>
    <property type="match status" value="1"/>
</dbReference>
<proteinExistence type="predicted"/>
<dbReference type="Pfam" id="PF13352">
    <property type="entry name" value="DUF4100"/>
    <property type="match status" value="1"/>
</dbReference>
<feature type="region of interest" description="Disordered" evidence="1">
    <location>
        <begin position="223"/>
        <end position="321"/>
    </location>
</feature>
<dbReference type="Pfam" id="PF13650">
    <property type="entry name" value="Asp_protease_2"/>
    <property type="match status" value="1"/>
</dbReference>
<comment type="caution">
    <text evidence="3">The sequence shown here is derived from an EMBL/GenBank/DDBJ whole genome shotgun (WGS) entry which is preliminary data.</text>
</comment>
<gene>
    <name evidence="3" type="ORF">DFP72DRAFT_1076879</name>
</gene>
<dbReference type="AlphaFoldDB" id="A0A8H6HGH7"/>
<dbReference type="OrthoDB" id="5596707at2759"/>
<dbReference type="InterPro" id="IPR036291">
    <property type="entry name" value="NAD(P)-bd_dom_sf"/>
</dbReference>
<dbReference type="InterPro" id="IPR021109">
    <property type="entry name" value="Peptidase_aspartic_dom_sf"/>
</dbReference>
<organism evidence="3 4">
    <name type="scientific">Ephemerocybe angulata</name>
    <dbReference type="NCBI Taxonomy" id="980116"/>
    <lineage>
        <taxon>Eukaryota</taxon>
        <taxon>Fungi</taxon>
        <taxon>Dikarya</taxon>
        <taxon>Basidiomycota</taxon>
        <taxon>Agaricomycotina</taxon>
        <taxon>Agaricomycetes</taxon>
        <taxon>Agaricomycetidae</taxon>
        <taxon>Agaricales</taxon>
        <taxon>Agaricineae</taxon>
        <taxon>Psathyrellaceae</taxon>
        <taxon>Ephemerocybe</taxon>
    </lineage>
</organism>
<feature type="compositionally biased region" description="Basic and acidic residues" evidence="1">
    <location>
        <begin position="299"/>
        <end position="310"/>
    </location>
</feature>
<dbReference type="InterPro" id="IPR051604">
    <property type="entry name" value="Ergot_Alk_Oxidoreductase"/>
</dbReference>
<dbReference type="Gene3D" id="2.40.70.10">
    <property type="entry name" value="Acid Proteases"/>
    <property type="match status" value="1"/>
</dbReference>
<evidence type="ECO:0000313" key="3">
    <source>
        <dbReference type="EMBL" id="KAF6745901.1"/>
    </source>
</evidence>
<feature type="compositionally biased region" description="Polar residues" evidence="1">
    <location>
        <begin position="791"/>
        <end position="803"/>
    </location>
</feature>
<protein>
    <recommendedName>
        <fullName evidence="2">DUF4100 domain-containing protein</fullName>
    </recommendedName>
</protein>
<keyword evidence="4" id="KW-1185">Reference proteome</keyword>
<sequence length="1075" mass="118268">MSFLITGGRSQTGLVTARLLKDAGKNVVIASRNGLVPDGYVSVKLDWDDPSSLEAPFANGQIYQGVYLVSPLGLGVVDICKNIIAFIDVAVKHGVSRFVLLSGSMVDKAGEYGVAKVHQYLEEKKLDHFVLQPTMFMDNFLLTYAKGIREKNVIETDTPNAKVPMISVKDIGRFAAEALLKGKIDITEMKVLGPELVTFDQDFLGPITGRPVLSRHSTVPDLDISELFTPTPPPVKDEPISAPLPPSTPPPSSSQLAALRRVGREAPLKPRPAFSTSLPEGSQAPGLRSAYWSSSSSLSDKKTPEPEEKPVSTMPGEDENRSASQAYFQTMPLRNERRAPKFDGHGAYLAQFFRDFETVAAAAGLDERQWIVRVMDYAPAVDYELWKSVAAKPNMSWTTFKSEIAKFYAGADHERRYTVADLERLCETFGARTSVSRDDFSDFYRKFYTIATYLETKSRLSSREESRLLLNAFHLDLRNQIRAQLRAVKPSHHPDDPFPVSDIVDAINIVLAISSVDAYTVPVRTTYQPLPPPSALPSVVEPRLPPPRPTYDASNLLAPDPVDKLANRLETALSTMLTATVESFANMAGGQRGPPGPRFQNQGYQPIQGCVWCASDNHWSRTCPKRAEYEAKGMIIRSPADPTRFCLPDGSMIGPRYGRTIGALVEDWHRQRPSPLPRTTPMSPATGSNAIPTSNQVQSNILRVVEVNSVQQNTTSNEVAPQVQHEYELPMATSTPYGRVDGEENEYGVSPDDLPILEATHAALTMKIEAARRASRPATRSMSKNVEEKNSNPAPKPSQSLSPQAPKLNQAPVVEAVTQPPSKYIHPNAVAPPQFRFVTPIEDPARTASLAERSLDSPVSLSVRELLGVAPDLRKAVRELVTTKKVPMESAVQPKSYVATVEHDVDDVADGLVSVLLQNLKQQEVKATVANHTETLRTLELDLDGKVKVHAILDEGSQIIGLRRDIWERLGLPLRSDHTMVMESANGSTSRTLGVIPDLLVRIGTCEFRLQVQVVEEAGYEMLLGRPFHVLAQAQMQHHRDGSGTITLTDPRTRAVITVPTKARSEALHRVAVDF</sequence>
<feature type="region of interest" description="Disordered" evidence="1">
    <location>
        <begin position="771"/>
        <end position="806"/>
    </location>
</feature>
<dbReference type="Gene3D" id="3.40.50.720">
    <property type="entry name" value="NAD(P)-binding Rossmann-like Domain"/>
    <property type="match status" value="1"/>
</dbReference>
<feature type="domain" description="DUF4100" evidence="2">
    <location>
        <begin position="832"/>
        <end position="885"/>
    </location>
</feature>
<dbReference type="Proteomes" id="UP000521943">
    <property type="component" value="Unassembled WGS sequence"/>
</dbReference>
<name>A0A8H6HGH7_9AGAR</name>
<evidence type="ECO:0000313" key="4">
    <source>
        <dbReference type="Proteomes" id="UP000521943"/>
    </source>
</evidence>
<reference evidence="3 4" key="1">
    <citation type="submission" date="2020-07" db="EMBL/GenBank/DDBJ databases">
        <title>Comparative genomics of pyrophilous fungi reveals a link between fire events and developmental genes.</title>
        <authorList>
            <consortium name="DOE Joint Genome Institute"/>
            <person name="Steindorff A.S."/>
            <person name="Carver A."/>
            <person name="Calhoun S."/>
            <person name="Stillman K."/>
            <person name="Liu H."/>
            <person name="Lipzen A."/>
            <person name="Pangilinan J."/>
            <person name="Labutti K."/>
            <person name="Bruns T.D."/>
            <person name="Grigoriev I.V."/>
        </authorList>
    </citation>
    <scope>NUCLEOTIDE SEQUENCE [LARGE SCALE GENOMIC DNA]</scope>
    <source>
        <strain evidence="3 4">CBS 144469</strain>
    </source>
</reference>
<feature type="compositionally biased region" description="Polar residues" evidence="1">
    <location>
        <begin position="680"/>
        <end position="693"/>
    </location>
</feature>
<dbReference type="SUPFAM" id="SSF51735">
    <property type="entry name" value="NAD(P)-binding Rossmann-fold domains"/>
    <property type="match status" value="1"/>
</dbReference>
<feature type="region of interest" description="Disordered" evidence="1">
    <location>
        <begin position="673"/>
        <end position="693"/>
    </location>
</feature>
<dbReference type="EMBL" id="JACGCI010000098">
    <property type="protein sequence ID" value="KAF6745901.1"/>
    <property type="molecule type" value="Genomic_DNA"/>
</dbReference>